<evidence type="ECO:0000256" key="1">
    <source>
        <dbReference type="SAM" id="Phobius"/>
    </source>
</evidence>
<dbReference type="EMBL" id="JBJKTR010000016">
    <property type="protein sequence ID" value="KAL3339344.1"/>
    <property type="molecule type" value="Genomic_DNA"/>
</dbReference>
<proteinExistence type="predicted"/>
<dbReference type="EMBL" id="JBJKTR010000016">
    <property type="protein sequence ID" value="KAL3339346.1"/>
    <property type="molecule type" value="Genomic_DNA"/>
</dbReference>
<protein>
    <submittedName>
        <fullName evidence="2">Uncharacterized protein</fullName>
    </submittedName>
</protein>
<feature type="transmembrane region" description="Helical" evidence="1">
    <location>
        <begin position="73"/>
        <end position="93"/>
    </location>
</feature>
<dbReference type="Proteomes" id="UP001627284">
    <property type="component" value="Unassembled WGS sequence"/>
</dbReference>
<dbReference type="EMBL" id="JBJKTR010000016">
    <property type="protein sequence ID" value="KAL3339345.1"/>
    <property type="molecule type" value="Genomic_DNA"/>
</dbReference>
<keyword evidence="1" id="KW-1133">Transmembrane helix</keyword>
<sequence length="104" mass="11926">MSMQQRQGATRLWRCGVILSVPMVSGPLIATMLRISGILRSAKSQAVAILMMTSFMATNHFEVSQERSAKKLFYSTWCSRLFFMHIICFLNILRARLLEQLNKL</sequence>
<gene>
    <name evidence="2" type="ORF">AABB24_028124</name>
</gene>
<accession>A0ABD2S636</accession>
<feature type="transmembrane region" description="Helical" evidence="1">
    <location>
        <begin position="12"/>
        <end position="33"/>
    </location>
</feature>
<keyword evidence="1" id="KW-0812">Transmembrane</keyword>
<keyword evidence="3" id="KW-1185">Reference proteome</keyword>
<keyword evidence="1" id="KW-0472">Membrane</keyword>
<evidence type="ECO:0000313" key="3">
    <source>
        <dbReference type="Proteomes" id="UP001627284"/>
    </source>
</evidence>
<dbReference type="AlphaFoldDB" id="A0ABD2S636"/>
<evidence type="ECO:0000313" key="2">
    <source>
        <dbReference type="EMBL" id="KAL3339345.1"/>
    </source>
</evidence>
<name>A0ABD2S636_9SOLN</name>
<organism evidence="2 3">
    <name type="scientific">Solanum stoloniferum</name>
    <dbReference type="NCBI Taxonomy" id="62892"/>
    <lineage>
        <taxon>Eukaryota</taxon>
        <taxon>Viridiplantae</taxon>
        <taxon>Streptophyta</taxon>
        <taxon>Embryophyta</taxon>
        <taxon>Tracheophyta</taxon>
        <taxon>Spermatophyta</taxon>
        <taxon>Magnoliopsida</taxon>
        <taxon>eudicotyledons</taxon>
        <taxon>Gunneridae</taxon>
        <taxon>Pentapetalae</taxon>
        <taxon>asterids</taxon>
        <taxon>lamiids</taxon>
        <taxon>Solanales</taxon>
        <taxon>Solanaceae</taxon>
        <taxon>Solanoideae</taxon>
        <taxon>Solaneae</taxon>
        <taxon>Solanum</taxon>
    </lineage>
</organism>
<reference evidence="2 3" key="1">
    <citation type="submission" date="2024-05" db="EMBL/GenBank/DDBJ databases">
        <title>De novo assembly of an allotetraploid wild potato.</title>
        <authorList>
            <person name="Hosaka A.J."/>
        </authorList>
    </citation>
    <scope>NUCLEOTIDE SEQUENCE [LARGE SCALE GENOMIC DNA]</scope>
    <source>
        <tissue evidence="2">Young leaves</tissue>
    </source>
</reference>
<comment type="caution">
    <text evidence="2">The sequence shown here is derived from an EMBL/GenBank/DDBJ whole genome shotgun (WGS) entry which is preliminary data.</text>
</comment>